<dbReference type="PANTHER" id="PTHR19375">
    <property type="entry name" value="HEAT SHOCK PROTEIN 70KDA"/>
    <property type="match status" value="1"/>
</dbReference>
<dbReference type="Proteomes" id="UP000321562">
    <property type="component" value="Unassembled WGS sequence"/>
</dbReference>
<dbReference type="GO" id="GO:0005524">
    <property type="term" value="F:ATP binding"/>
    <property type="evidence" value="ECO:0007669"/>
    <property type="project" value="UniProtKB-KW"/>
</dbReference>
<dbReference type="PROSITE" id="PS00297">
    <property type="entry name" value="HSP70_1"/>
    <property type="match status" value="1"/>
</dbReference>
<proteinExistence type="inferred from homology"/>
<dbReference type="SUPFAM" id="SSF100920">
    <property type="entry name" value="Heat shock protein 70kD (HSP70), peptide-binding domain"/>
    <property type="match status" value="1"/>
</dbReference>
<protein>
    <submittedName>
        <fullName evidence="6">Hsp70 family protein</fullName>
    </submittedName>
</protein>
<dbReference type="InterPro" id="IPR043129">
    <property type="entry name" value="ATPase_NBD"/>
</dbReference>
<dbReference type="Gene3D" id="3.90.640.10">
    <property type="entry name" value="Actin, Chain A, domain 4"/>
    <property type="match status" value="1"/>
</dbReference>
<sequence length="566" mass="61502">MTCVGIDLGTTNSLVAVFDENGPRLLPNALGEMLTPSVVGVADDGRTMLIGKAARMRMARHPDLTAARFKRLMGTTKKVSLGGREYTPVELSAMVLKSLKTDAEAALGEPVSEAVISVPAYFNGLQRQATKDAAEIAGLKVRRLINEPTAAALAAGVLDREAESTFVVLDLGGGTFDVSILEMFDGVMEVRASSGDAWLGGEDFTARIAQHLAQKADMSWSALSAPDREKMVVLADDIKRRLSTAEESHVQTSIAGREVTLSLTPDEFNDATADLLARLRRPIEASLYDSGIDIDDIDRVILVGGATRMAAVRAMAARIFRQLPDRAGDPDHAIALGAAVQAGLVARHEGLKDVVMTDVSPFSLGIEVANEINGKFLENRFQPLIERNTILPASRSDSFATVQNNQTRIKVKILQGESAIASENIMLGEIAVNVPRGERGKESIDVRFTYDVSGLLAVDVKVHSTGQNYSDVIDNLAAAMSEAEKAKRLKMMEALKIDPRDQAENVALMETLKHLHEMLLGEDREYLQQLIHTFQAALTTQDPRLIAAERDKLHDIARQIEENYVI</sequence>
<reference evidence="6 7" key="1">
    <citation type="submission" date="2019-08" db="EMBL/GenBank/DDBJ databases">
        <authorList>
            <person name="Ye J."/>
        </authorList>
    </citation>
    <scope>NUCLEOTIDE SEQUENCE [LARGE SCALE GENOMIC DNA]</scope>
    <source>
        <strain evidence="6 7">TK008</strain>
    </source>
</reference>
<dbReference type="InterPro" id="IPR018181">
    <property type="entry name" value="Heat_shock_70_CS"/>
</dbReference>
<dbReference type="GO" id="GO:0140662">
    <property type="term" value="F:ATP-dependent protein folding chaperone"/>
    <property type="evidence" value="ECO:0007669"/>
    <property type="project" value="InterPro"/>
</dbReference>
<comment type="similarity">
    <text evidence="1 5">Belongs to the heat shock protein 70 family.</text>
</comment>
<comment type="caution">
    <text evidence="6">The sequence shown here is derived from an EMBL/GenBank/DDBJ whole genome shotgun (WGS) entry which is preliminary data.</text>
</comment>
<dbReference type="OrthoDB" id="9766019at2"/>
<dbReference type="FunFam" id="3.30.420.40:FF:000071">
    <property type="entry name" value="Molecular chaperone DnaK"/>
    <property type="match status" value="1"/>
</dbReference>
<dbReference type="PRINTS" id="PR00301">
    <property type="entry name" value="HEATSHOCK70"/>
</dbReference>
<dbReference type="InterPro" id="IPR013126">
    <property type="entry name" value="Hsp_70_fam"/>
</dbReference>
<accession>A0A5C6RXW7</accession>
<dbReference type="EMBL" id="VOPL01000008">
    <property type="protein sequence ID" value="TXB66470.1"/>
    <property type="molecule type" value="Genomic_DNA"/>
</dbReference>
<dbReference type="PROSITE" id="PS00329">
    <property type="entry name" value="HSP70_2"/>
    <property type="match status" value="1"/>
</dbReference>
<keyword evidence="2 5" id="KW-0547">Nucleotide-binding</keyword>
<dbReference type="Pfam" id="PF00012">
    <property type="entry name" value="HSP70"/>
    <property type="match status" value="2"/>
</dbReference>
<evidence type="ECO:0000256" key="5">
    <source>
        <dbReference type="RuleBase" id="RU003322"/>
    </source>
</evidence>
<dbReference type="RefSeq" id="WP_147100608.1">
    <property type="nucleotide sequence ID" value="NZ_JBHUFH010000001.1"/>
</dbReference>
<dbReference type="AlphaFoldDB" id="A0A5C6RXW7"/>
<dbReference type="InterPro" id="IPR029047">
    <property type="entry name" value="HSP70_peptide-bd_sf"/>
</dbReference>
<evidence type="ECO:0000256" key="2">
    <source>
        <dbReference type="ARBA" id="ARBA00022741"/>
    </source>
</evidence>
<keyword evidence="4" id="KW-0143">Chaperone</keyword>
<dbReference type="Gene3D" id="2.60.34.10">
    <property type="entry name" value="Substrate Binding Domain Of DNAk, Chain A, domain 1"/>
    <property type="match status" value="1"/>
</dbReference>
<evidence type="ECO:0000256" key="4">
    <source>
        <dbReference type="ARBA" id="ARBA00023186"/>
    </source>
</evidence>
<keyword evidence="3 5" id="KW-0067">ATP-binding</keyword>
<gene>
    <name evidence="6" type="ORF">FQV27_16330</name>
</gene>
<evidence type="ECO:0000313" key="7">
    <source>
        <dbReference type="Proteomes" id="UP000321562"/>
    </source>
</evidence>
<evidence type="ECO:0000313" key="6">
    <source>
        <dbReference type="EMBL" id="TXB66470.1"/>
    </source>
</evidence>
<keyword evidence="7" id="KW-1185">Reference proteome</keyword>
<name>A0A5C6RXW7_9RHOB</name>
<organism evidence="6 7">
    <name type="scientific">Paracoccus aurantiacus</name>
    <dbReference type="NCBI Taxonomy" id="2599412"/>
    <lineage>
        <taxon>Bacteria</taxon>
        <taxon>Pseudomonadati</taxon>
        <taxon>Pseudomonadota</taxon>
        <taxon>Alphaproteobacteria</taxon>
        <taxon>Rhodobacterales</taxon>
        <taxon>Paracoccaceae</taxon>
        <taxon>Paracoccus</taxon>
    </lineage>
</organism>
<evidence type="ECO:0000256" key="1">
    <source>
        <dbReference type="ARBA" id="ARBA00007381"/>
    </source>
</evidence>
<dbReference type="SUPFAM" id="SSF53067">
    <property type="entry name" value="Actin-like ATPase domain"/>
    <property type="match status" value="2"/>
</dbReference>
<dbReference type="Gene3D" id="3.30.420.40">
    <property type="match status" value="2"/>
</dbReference>
<evidence type="ECO:0000256" key="3">
    <source>
        <dbReference type="ARBA" id="ARBA00022840"/>
    </source>
</evidence>